<sequence length="261" mass="29004">MNKVTYTLEGIDFGYDSSTVLHNLNVTFEPGYFHAIVGPNGSGKSTLLDLVAGHLSPQNGRILINDSPMETFSSEELARLTATVPQEFNFNFPFTVEEIVFMGRHPYIPRFSRPTKGDREAVEAAMNTMDITLLGNRALFHLSGGERQRTIFARALAQSTPGLLLDEPTSSMDIRHTLASMAELKRLAHTENHTIVAVLHDLNMASAHCDRIMVLNDGTLHSFGTPSEALTTETIQEVFGVTAHVWESELNTHVIIYEYKE</sequence>
<reference evidence="7 8" key="1">
    <citation type="journal article" date="2013" name="PLoS ONE">
        <title>The first genomic and proteomic characterization of a deep-sea sulfate reducer: insights into the piezophilic lifestyle of Desulfovibrio piezophilus.</title>
        <authorList>
            <person name="Pradel N."/>
            <person name="Ji B."/>
            <person name="Gimenez G."/>
            <person name="Talla E."/>
            <person name="Lenoble P."/>
            <person name="Garel M."/>
            <person name="Tamburini C."/>
            <person name="Fourquet P."/>
            <person name="Lebrun R."/>
            <person name="Bertin P."/>
            <person name="Denis Y."/>
            <person name="Pophillat M."/>
            <person name="Barbe V."/>
            <person name="Ollivier B."/>
            <person name="Dolla A."/>
        </authorList>
    </citation>
    <scope>NUCLEOTIDE SEQUENCE [LARGE SCALE GENOMIC DNA]</scope>
    <source>
        <strain evidence="8">DSM 10523 / SB164P1</strain>
    </source>
</reference>
<dbReference type="SUPFAM" id="SSF52540">
    <property type="entry name" value="P-loop containing nucleoside triphosphate hydrolases"/>
    <property type="match status" value="1"/>
</dbReference>
<evidence type="ECO:0000256" key="1">
    <source>
        <dbReference type="ARBA" id="ARBA00022448"/>
    </source>
</evidence>
<accession>M1WYP7</accession>
<keyword evidence="2" id="KW-0547">Nucleotide-binding</keyword>
<dbReference type="Gene3D" id="3.40.50.300">
    <property type="entry name" value="P-loop containing nucleotide triphosphate hydrolases"/>
    <property type="match status" value="1"/>
</dbReference>
<keyword evidence="4" id="KW-1278">Translocase</keyword>
<dbReference type="eggNOG" id="COG1120">
    <property type="taxonomic scope" value="Bacteria"/>
</dbReference>
<evidence type="ECO:0000313" key="7">
    <source>
        <dbReference type="EMBL" id="CCH50488.1"/>
    </source>
</evidence>
<reference evidence="8" key="2">
    <citation type="journal article" date="2013" name="Stand. Genomic Sci.">
        <title>Complete genome sequence of Desulfocapsa sulfexigens, a marine deltaproteobacterium specialized in disproportionating inorganic sulfur compounds.</title>
        <authorList>
            <person name="Finster K.W."/>
            <person name="Kjeldsen K.U."/>
            <person name="Kube M."/>
            <person name="Reinhardt R."/>
            <person name="Mussmann M."/>
            <person name="Amann R."/>
            <person name="Schreiber L."/>
        </authorList>
    </citation>
    <scope>NUCLEOTIDE SEQUENCE [LARGE SCALE GENOMIC DNA]</scope>
    <source>
        <strain evidence="8">DSM 10523 / SB164P1</strain>
    </source>
</reference>
<dbReference type="KEGG" id="dpi:BN4_20426"/>
<dbReference type="BioCyc" id="DPIE1322246:BN4_RS16365-MONOMER"/>
<keyword evidence="7" id="KW-0378">Hydrolase</keyword>
<dbReference type="GO" id="GO:0005524">
    <property type="term" value="F:ATP binding"/>
    <property type="evidence" value="ECO:0007669"/>
    <property type="project" value="UniProtKB-KW"/>
</dbReference>
<dbReference type="FunFam" id="3.40.50.300:FF:000134">
    <property type="entry name" value="Iron-enterobactin ABC transporter ATP-binding protein"/>
    <property type="match status" value="1"/>
</dbReference>
<feature type="domain" description="ABC transporter" evidence="6">
    <location>
        <begin position="6"/>
        <end position="242"/>
    </location>
</feature>
<comment type="function">
    <text evidence="5">Part of the ABC transporter complex HmuTUV involved in hemin import. Responsible for energy coupling to the transport system.</text>
</comment>
<evidence type="ECO:0000256" key="3">
    <source>
        <dbReference type="ARBA" id="ARBA00022840"/>
    </source>
</evidence>
<dbReference type="EC" id="3.6.3.34" evidence="7"/>
<dbReference type="Pfam" id="PF00005">
    <property type="entry name" value="ABC_tran"/>
    <property type="match status" value="1"/>
</dbReference>
<evidence type="ECO:0000259" key="6">
    <source>
        <dbReference type="PROSITE" id="PS50893"/>
    </source>
</evidence>
<gene>
    <name evidence="7" type="primary">fhuC</name>
    <name evidence="7" type="ordered locus">BN4_20426</name>
</gene>
<name>M1WYP7_PSEP2</name>
<dbReference type="GO" id="GO:0016887">
    <property type="term" value="F:ATP hydrolysis activity"/>
    <property type="evidence" value="ECO:0007669"/>
    <property type="project" value="InterPro"/>
</dbReference>
<keyword evidence="8" id="KW-1185">Reference proteome</keyword>
<dbReference type="OrthoDB" id="9809450at2"/>
<dbReference type="InterPro" id="IPR003593">
    <property type="entry name" value="AAA+_ATPase"/>
</dbReference>
<dbReference type="HOGENOM" id="CLU_000604_1_11_7"/>
<dbReference type="PANTHER" id="PTHR42794">
    <property type="entry name" value="HEMIN IMPORT ATP-BINDING PROTEIN HMUV"/>
    <property type="match status" value="1"/>
</dbReference>
<protein>
    <submittedName>
        <fullName evidence="7">Iron(3+)-hydroxamate import ATP-binding protein FhuC</fullName>
        <ecNumber evidence="7">3.6.3.34</ecNumber>
    </submittedName>
</protein>
<dbReference type="RefSeq" id="WP_015416530.1">
    <property type="nucleotide sequence ID" value="NC_020409.1"/>
</dbReference>
<evidence type="ECO:0000256" key="4">
    <source>
        <dbReference type="ARBA" id="ARBA00022967"/>
    </source>
</evidence>
<keyword evidence="1" id="KW-0813">Transport</keyword>
<dbReference type="AlphaFoldDB" id="M1WYP7"/>
<dbReference type="STRING" id="1322246.BN4_20426"/>
<keyword evidence="3 7" id="KW-0067">ATP-binding</keyword>
<evidence type="ECO:0000256" key="2">
    <source>
        <dbReference type="ARBA" id="ARBA00022741"/>
    </source>
</evidence>
<proteinExistence type="predicted"/>
<dbReference type="CDD" id="cd03214">
    <property type="entry name" value="ABC_Iron-Siderophores_B12_Hemin"/>
    <property type="match status" value="1"/>
</dbReference>
<dbReference type="PATRIC" id="fig|879567.3.peg.3527"/>
<dbReference type="InterPro" id="IPR003439">
    <property type="entry name" value="ABC_transporter-like_ATP-bd"/>
</dbReference>
<dbReference type="SMART" id="SM00382">
    <property type="entry name" value="AAA"/>
    <property type="match status" value="1"/>
</dbReference>
<dbReference type="InterPro" id="IPR027417">
    <property type="entry name" value="P-loop_NTPase"/>
</dbReference>
<evidence type="ECO:0000256" key="5">
    <source>
        <dbReference type="ARBA" id="ARBA00037066"/>
    </source>
</evidence>
<evidence type="ECO:0000313" key="8">
    <source>
        <dbReference type="Proteomes" id="UP000011724"/>
    </source>
</evidence>
<dbReference type="EMBL" id="FO203427">
    <property type="protein sequence ID" value="CCH50488.1"/>
    <property type="molecule type" value="Genomic_DNA"/>
</dbReference>
<organism evidence="7 8">
    <name type="scientific">Pseudodesulfovibrio piezophilus (strain DSM 21447 / JCM 15486 / C1TLV30)</name>
    <name type="common">Desulfovibrio piezophilus</name>
    <dbReference type="NCBI Taxonomy" id="1322246"/>
    <lineage>
        <taxon>Bacteria</taxon>
        <taxon>Pseudomonadati</taxon>
        <taxon>Thermodesulfobacteriota</taxon>
        <taxon>Desulfovibrionia</taxon>
        <taxon>Desulfovibrionales</taxon>
        <taxon>Desulfovibrionaceae</taxon>
    </lineage>
</organism>
<dbReference type="PANTHER" id="PTHR42794:SF1">
    <property type="entry name" value="HEMIN IMPORT ATP-BINDING PROTEIN HMUV"/>
    <property type="match status" value="1"/>
</dbReference>
<dbReference type="Proteomes" id="UP000011724">
    <property type="component" value="Chromosome"/>
</dbReference>
<dbReference type="PROSITE" id="PS50893">
    <property type="entry name" value="ABC_TRANSPORTER_2"/>
    <property type="match status" value="1"/>
</dbReference>